<evidence type="ECO:0000256" key="3">
    <source>
        <dbReference type="ARBA" id="ARBA00022679"/>
    </source>
</evidence>
<evidence type="ECO:0000256" key="6">
    <source>
        <dbReference type="ARBA" id="ARBA00022989"/>
    </source>
</evidence>
<dbReference type="EMBL" id="WVUK01000052">
    <property type="protein sequence ID" value="KAF7494743.1"/>
    <property type="molecule type" value="Genomic_DNA"/>
</dbReference>
<feature type="transmembrane region" description="Helical" evidence="9">
    <location>
        <begin position="194"/>
        <end position="214"/>
    </location>
</feature>
<evidence type="ECO:0000259" key="10">
    <source>
        <dbReference type="Pfam" id="PF14360"/>
    </source>
</evidence>
<dbReference type="GO" id="GO:0046513">
    <property type="term" value="P:ceramide biosynthetic process"/>
    <property type="evidence" value="ECO:0007669"/>
    <property type="project" value="TreeGrafter"/>
</dbReference>
<dbReference type="GO" id="GO:0033188">
    <property type="term" value="F:sphingomyelin synthase activity"/>
    <property type="evidence" value="ECO:0007669"/>
    <property type="project" value="TreeGrafter"/>
</dbReference>
<dbReference type="InterPro" id="IPR045221">
    <property type="entry name" value="Sphingomyelin_synth-like"/>
</dbReference>
<dbReference type="GO" id="GO:0047493">
    <property type="term" value="F:ceramide cholinephosphotransferase activity"/>
    <property type="evidence" value="ECO:0007669"/>
    <property type="project" value="TreeGrafter"/>
</dbReference>
<dbReference type="Pfam" id="PF14360">
    <property type="entry name" value="PAP2_C"/>
    <property type="match status" value="1"/>
</dbReference>
<keyword evidence="13" id="KW-1185">Reference proteome</keyword>
<feature type="transmembrane region" description="Helical" evidence="9">
    <location>
        <begin position="58"/>
        <end position="84"/>
    </location>
</feature>
<dbReference type="EnsemblMetazoa" id="SSS_6807s_mrna">
    <property type="protein sequence ID" value="KAF7494743.1"/>
    <property type="gene ID" value="SSS_6807"/>
</dbReference>
<comment type="subcellular location">
    <subcellularLocation>
        <location evidence="1">Membrane</location>
        <topology evidence="1">Multi-pass membrane protein</topology>
    </subcellularLocation>
</comment>
<sequence>MVKLKETIIFIWHRHRVNFLALLFMIFGLTFNALMISLTHERVPIHLKALPDVGFDLLFLHVNAIAFCELYITLQNICFFIGLLFHPGREKIFRRFTAITGIAYIFRSICYLSTVLPSSATFNCEPKFETNITMGEFIIKILERTFKFILTFGFATQKKVSLCGDQIYSGHTLMIVIVHLFLDLYFRAEANRKLFWLFSKIHLVLSSIAIISLISSRQHYTIDIIISIVVATNLFYCYHSMCLNRIVFGHFYERYRTDRSKLRSNQMLIEIPISCHQRENQSVIKISPSRRQSIFSSSRIPNSIENNQSQSALTTIDFNYIRFFWWWPIFVFFEITNKLPTRSDEDDGFNNRPRFILHL</sequence>
<accession>A0A834VIC7</accession>
<dbReference type="GO" id="GO:0005886">
    <property type="term" value="C:plasma membrane"/>
    <property type="evidence" value="ECO:0007669"/>
    <property type="project" value="TreeGrafter"/>
</dbReference>
<dbReference type="GO" id="GO:0005789">
    <property type="term" value="C:endoplasmic reticulum membrane"/>
    <property type="evidence" value="ECO:0007669"/>
    <property type="project" value="TreeGrafter"/>
</dbReference>
<evidence type="ECO:0000256" key="7">
    <source>
        <dbReference type="ARBA" id="ARBA00023098"/>
    </source>
</evidence>
<comment type="similarity">
    <text evidence="2">Belongs to the sphingomyelin synthase family.</text>
</comment>
<reference evidence="11" key="2">
    <citation type="submission" date="2020-01" db="EMBL/GenBank/DDBJ databases">
        <authorList>
            <person name="Korhonen P.K.K."/>
            <person name="Guangxu M.G."/>
            <person name="Wang T.W."/>
            <person name="Stroehlein A.J.S."/>
            <person name="Young N.D."/>
            <person name="Ang C.-S.A."/>
            <person name="Fernando D.W.F."/>
            <person name="Lu H.L."/>
            <person name="Taylor S.T."/>
            <person name="Ehtesham M.E.M."/>
            <person name="Najaraj S.H.N."/>
            <person name="Harsha G.H.G."/>
            <person name="Madugundu A.M."/>
            <person name="Renuse S.R."/>
            <person name="Holt D.H."/>
            <person name="Pandey A.P."/>
            <person name="Papenfuss A.P."/>
            <person name="Gasser R.B.G."/>
            <person name="Fischer K.F."/>
        </authorList>
    </citation>
    <scope>NUCLEOTIDE SEQUENCE</scope>
    <source>
        <strain evidence="11">SSS_KF_BRIS2020</strain>
    </source>
</reference>
<name>A0A834VIC7_SARSC</name>
<feature type="transmembrane region" description="Helical" evidence="9">
    <location>
        <begin position="20"/>
        <end position="38"/>
    </location>
</feature>
<proteinExistence type="inferred from homology"/>
<dbReference type="InterPro" id="IPR025749">
    <property type="entry name" value="Sphingomyelin_synth-like_dom"/>
</dbReference>
<keyword evidence="7" id="KW-0443">Lipid metabolism</keyword>
<reference evidence="13" key="1">
    <citation type="journal article" date="2020" name="PLoS Negl. Trop. Dis.">
        <title>High-quality nuclear genome for Sarcoptes scabiei-A critical resource for a neglected parasite.</title>
        <authorList>
            <person name="Korhonen P.K."/>
            <person name="Gasser R.B."/>
            <person name="Ma G."/>
            <person name="Wang T."/>
            <person name="Stroehlein A.J."/>
            <person name="Young N.D."/>
            <person name="Ang C.S."/>
            <person name="Fernando D.D."/>
            <person name="Lu H.C."/>
            <person name="Taylor S."/>
            <person name="Reynolds S.L."/>
            <person name="Mofiz E."/>
            <person name="Najaraj S.H."/>
            <person name="Gowda H."/>
            <person name="Madugundu A."/>
            <person name="Renuse S."/>
            <person name="Holt D."/>
            <person name="Pandey A."/>
            <person name="Papenfuss A.T."/>
            <person name="Fischer K."/>
        </authorList>
    </citation>
    <scope>NUCLEOTIDE SEQUENCE [LARGE SCALE GENOMIC DNA]</scope>
</reference>
<gene>
    <name evidence="11" type="ORF">SSS_6807</name>
</gene>
<evidence type="ECO:0000313" key="13">
    <source>
        <dbReference type="Proteomes" id="UP000070412"/>
    </source>
</evidence>
<evidence type="ECO:0000256" key="4">
    <source>
        <dbReference type="ARBA" id="ARBA00022692"/>
    </source>
</evidence>
<dbReference type="Proteomes" id="UP000070412">
    <property type="component" value="Unassembled WGS sequence"/>
</dbReference>
<keyword evidence="6 9" id="KW-1133">Transmembrane helix</keyword>
<evidence type="ECO:0000256" key="8">
    <source>
        <dbReference type="ARBA" id="ARBA00023136"/>
    </source>
</evidence>
<feature type="transmembrane region" description="Helical" evidence="9">
    <location>
        <begin position="220"/>
        <end position="238"/>
    </location>
</feature>
<dbReference type="GO" id="GO:0000139">
    <property type="term" value="C:Golgi membrane"/>
    <property type="evidence" value="ECO:0007669"/>
    <property type="project" value="TreeGrafter"/>
</dbReference>
<evidence type="ECO:0000313" key="12">
    <source>
        <dbReference type="EnsemblMetazoa" id="KAF7494743.1"/>
    </source>
</evidence>
<feature type="domain" description="Sphingomyelin synthase-like" evidence="10">
    <location>
        <begin position="163"/>
        <end position="239"/>
    </location>
</feature>
<keyword evidence="5" id="KW-0746">Sphingolipid metabolism</keyword>
<reference evidence="12" key="3">
    <citation type="submission" date="2022-06" db="UniProtKB">
        <authorList>
            <consortium name="EnsemblMetazoa"/>
        </authorList>
    </citation>
    <scope>IDENTIFICATION</scope>
</reference>
<evidence type="ECO:0000313" key="11">
    <source>
        <dbReference type="EMBL" id="KAF7494743.1"/>
    </source>
</evidence>
<dbReference type="PANTHER" id="PTHR21290">
    <property type="entry name" value="SPHINGOMYELIN SYNTHETASE"/>
    <property type="match status" value="1"/>
</dbReference>
<dbReference type="AlphaFoldDB" id="A0A834VIC7"/>
<dbReference type="PANTHER" id="PTHR21290:SF25">
    <property type="entry name" value="SPHINGOMYELIN SYNTHASE-RELATED PROTEIN 1"/>
    <property type="match status" value="1"/>
</dbReference>
<evidence type="ECO:0000256" key="9">
    <source>
        <dbReference type="SAM" id="Phobius"/>
    </source>
</evidence>
<protein>
    <submittedName>
        <fullName evidence="11">Phosphatidylcholine:ceramide cholinephosphotransferase 1</fullName>
    </submittedName>
</protein>
<keyword evidence="8 9" id="KW-0472">Membrane</keyword>
<evidence type="ECO:0000256" key="5">
    <source>
        <dbReference type="ARBA" id="ARBA00022919"/>
    </source>
</evidence>
<dbReference type="OrthoDB" id="422827at2759"/>
<evidence type="ECO:0000256" key="2">
    <source>
        <dbReference type="ARBA" id="ARBA00005441"/>
    </source>
</evidence>
<organism evidence="11">
    <name type="scientific">Sarcoptes scabiei</name>
    <name type="common">Itch mite</name>
    <name type="synonym">Acarus scabiei</name>
    <dbReference type="NCBI Taxonomy" id="52283"/>
    <lineage>
        <taxon>Eukaryota</taxon>
        <taxon>Metazoa</taxon>
        <taxon>Ecdysozoa</taxon>
        <taxon>Arthropoda</taxon>
        <taxon>Chelicerata</taxon>
        <taxon>Arachnida</taxon>
        <taxon>Acari</taxon>
        <taxon>Acariformes</taxon>
        <taxon>Sarcoptiformes</taxon>
        <taxon>Astigmata</taxon>
        <taxon>Psoroptidia</taxon>
        <taxon>Sarcoptoidea</taxon>
        <taxon>Sarcoptidae</taxon>
        <taxon>Sarcoptinae</taxon>
        <taxon>Sarcoptes</taxon>
    </lineage>
</organism>
<feature type="transmembrane region" description="Helical" evidence="9">
    <location>
        <begin position="96"/>
        <end position="116"/>
    </location>
</feature>
<keyword evidence="4 9" id="KW-0812">Transmembrane</keyword>
<evidence type="ECO:0000256" key="1">
    <source>
        <dbReference type="ARBA" id="ARBA00004141"/>
    </source>
</evidence>
<feature type="transmembrane region" description="Helical" evidence="9">
    <location>
        <begin position="167"/>
        <end position="187"/>
    </location>
</feature>
<keyword evidence="3 11" id="KW-0808">Transferase</keyword>